<name>A0ABP4DZ87_9ACTN</name>
<gene>
    <name evidence="2" type="ORF">GCM10009663_25460</name>
</gene>
<accession>A0ABP4DZ87</accession>
<keyword evidence="3" id="KW-1185">Reference proteome</keyword>
<dbReference type="EMBL" id="BAAALD010000019">
    <property type="protein sequence ID" value="GAA1081514.1"/>
    <property type="molecule type" value="Genomic_DNA"/>
</dbReference>
<reference evidence="3" key="1">
    <citation type="journal article" date="2019" name="Int. J. Syst. Evol. Microbiol.">
        <title>The Global Catalogue of Microorganisms (GCM) 10K type strain sequencing project: providing services to taxonomists for standard genome sequencing and annotation.</title>
        <authorList>
            <consortium name="The Broad Institute Genomics Platform"/>
            <consortium name="The Broad Institute Genome Sequencing Center for Infectious Disease"/>
            <person name="Wu L."/>
            <person name="Ma J."/>
        </authorList>
    </citation>
    <scope>NUCLEOTIDE SEQUENCE [LARGE SCALE GENOMIC DNA]</scope>
    <source>
        <strain evidence="3">JCM 13002</strain>
    </source>
</reference>
<feature type="region of interest" description="Disordered" evidence="1">
    <location>
        <begin position="1"/>
        <end position="69"/>
    </location>
</feature>
<dbReference type="Proteomes" id="UP001499987">
    <property type="component" value="Unassembled WGS sequence"/>
</dbReference>
<comment type="caution">
    <text evidence="2">The sequence shown here is derived from an EMBL/GenBank/DDBJ whole genome shotgun (WGS) entry which is preliminary data.</text>
</comment>
<evidence type="ECO:0000313" key="3">
    <source>
        <dbReference type="Proteomes" id="UP001499987"/>
    </source>
</evidence>
<evidence type="ECO:0000313" key="2">
    <source>
        <dbReference type="EMBL" id="GAA1081514.1"/>
    </source>
</evidence>
<feature type="compositionally biased region" description="Low complexity" evidence="1">
    <location>
        <begin position="20"/>
        <end position="33"/>
    </location>
</feature>
<protein>
    <submittedName>
        <fullName evidence="2">Uncharacterized protein</fullName>
    </submittedName>
</protein>
<organism evidence="2 3">
    <name type="scientific">Kitasatospora arboriphila</name>
    <dbReference type="NCBI Taxonomy" id="258052"/>
    <lineage>
        <taxon>Bacteria</taxon>
        <taxon>Bacillati</taxon>
        <taxon>Actinomycetota</taxon>
        <taxon>Actinomycetes</taxon>
        <taxon>Kitasatosporales</taxon>
        <taxon>Streptomycetaceae</taxon>
        <taxon>Kitasatospora</taxon>
    </lineage>
</organism>
<proteinExistence type="predicted"/>
<sequence>MRSGGSEPRACRAASPPWPAAGAGRAVVAVSSGQFDELGGPAGGLRQQPQPGQVLPVDPVGDQAEPARADVLVVRDVEVASADRHRVGAAEDAVGEGRGGGGGAGEGRAVGQQPFDVFAEPLVEHPQHDPDARVGALGGQRRVDVLLVVAVDQGDAERAFDPGGPQRLLGHRAVLQYGGDAGQPPDPRPVVAVPVRQHGDHRHLVVLRQLQHQPVGQRVPAAHDVVPAVSVPCHTGEAYAQNPSGGRPEGV</sequence>
<evidence type="ECO:0000256" key="1">
    <source>
        <dbReference type="SAM" id="MobiDB-lite"/>
    </source>
</evidence>